<dbReference type="OrthoDB" id="24516at2157"/>
<dbReference type="eggNOG" id="arCOG00777">
    <property type="taxonomic scope" value="Archaea"/>
</dbReference>
<dbReference type="InterPro" id="IPR029069">
    <property type="entry name" value="HotDog_dom_sf"/>
</dbReference>
<dbReference type="RefSeq" id="WP_014406046.1">
    <property type="nucleotide sequence ID" value="NC_017034.1"/>
</dbReference>
<dbReference type="SUPFAM" id="SSF54637">
    <property type="entry name" value="Thioesterase/thiol ester dehydrase-isomerase"/>
    <property type="match status" value="1"/>
</dbReference>
<evidence type="ECO:0000313" key="4">
    <source>
        <dbReference type="Proteomes" id="UP000005233"/>
    </source>
</evidence>
<keyword evidence="4" id="KW-1185">Reference proteome</keyword>
<dbReference type="GO" id="GO:0016289">
    <property type="term" value="F:acyl-CoA hydrolase activity"/>
    <property type="evidence" value="ECO:0007669"/>
    <property type="project" value="TreeGrafter"/>
</dbReference>
<proteinExistence type="predicted"/>
<protein>
    <submittedName>
        <fullName evidence="3">Phenylacetic acid degradation-related protein</fullName>
    </submittedName>
</protein>
<dbReference type="EMBL" id="CP003243">
    <property type="protein sequence ID" value="AFD00215.1"/>
    <property type="molecule type" value="Genomic_DNA"/>
</dbReference>
<dbReference type="InterPro" id="IPR052723">
    <property type="entry name" value="Acyl-CoA_thioesterase_PaaI"/>
</dbReference>
<feature type="domain" description="Thioesterase" evidence="2">
    <location>
        <begin position="46"/>
        <end position="118"/>
    </location>
</feature>
<dbReference type="InterPro" id="IPR006683">
    <property type="entry name" value="Thioestr_dom"/>
</dbReference>
<dbReference type="Gene3D" id="3.10.129.10">
    <property type="entry name" value="Hotdog Thioesterase"/>
    <property type="match status" value="1"/>
</dbReference>
<dbReference type="PANTHER" id="PTHR42856">
    <property type="entry name" value="ACYL-COENZYME A THIOESTERASE PAAI"/>
    <property type="match status" value="1"/>
</dbReference>
<dbReference type="HOGENOM" id="CLU_089876_11_2_2"/>
<dbReference type="AlphaFoldDB" id="H8I5Y1"/>
<dbReference type="GeneID" id="11971592"/>
<dbReference type="Proteomes" id="UP000005233">
    <property type="component" value="Chromosome"/>
</dbReference>
<dbReference type="KEGG" id="mez:Mtc_1463"/>
<dbReference type="PANTHER" id="PTHR42856:SF1">
    <property type="entry name" value="ACYL-COENZYME A THIOESTERASE PAAI"/>
    <property type="match status" value="1"/>
</dbReference>
<accession>H8I5Y1</accession>
<gene>
    <name evidence="3" type="ordered locus">Mtc_1463</name>
</gene>
<dbReference type="NCBIfam" id="TIGR00369">
    <property type="entry name" value="unchar_dom_1"/>
    <property type="match status" value="1"/>
</dbReference>
<evidence type="ECO:0000256" key="1">
    <source>
        <dbReference type="ARBA" id="ARBA00022801"/>
    </source>
</evidence>
<dbReference type="STRING" id="1041930.Mtc_1463"/>
<sequence length="136" mass="14902">MQSEELSRFFKRDRFAEYNGIELLEVGDGRARSAMKLTPNHLNGLGIVHGAAIFALADFTFAAASNSRGNVAVAINANISYMKSVSTGTLYAEAREVSINHKLGTYTIDVTNEAGELLAVFQGMVYRKKEKIDQLP</sequence>
<name>H8I5Y1_METCZ</name>
<organism evidence="3 4">
    <name type="scientific">Methanocella conradii (strain DSM 24694 / JCM 17849 / CGMCC 1.5162 / HZ254)</name>
    <dbReference type="NCBI Taxonomy" id="1041930"/>
    <lineage>
        <taxon>Archaea</taxon>
        <taxon>Methanobacteriati</taxon>
        <taxon>Methanobacteriota</taxon>
        <taxon>Stenosarchaea group</taxon>
        <taxon>Methanomicrobia</taxon>
        <taxon>Methanocellales</taxon>
        <taxon>Methanocellaceae</taxon>
        <taxon>Methanocella</taxon>
    </lineage>
</organism>
<dbReference type="CDD" id="cd03443">
    <property type="entry name" value="PaaI_thioesterase"/>
    <property type="match status" value="1"/>
</dbReference>
<evidence type="ECO:0000313" key="3">
    <source>
        <dbReference type="EMBL" id="AFD00215.1"/>
    </source>
</evidence>
<dbReference type="Pfam" id="PF03061">
    <property type="entry name" value="4HBT"/>
    <property type="match status" value="1"/>
</dbReference>
<dbReference type="InterPro" id="IPR003736">
    <property type="entry name" value="PAAI_dom"/>
</dbReference>
<keyword evidence="1" id="KW-0378">Hydrolase</keyword>
<reference evidence="3 4" key="1">
    <citation type="journal article" date="2012" name="J. Bacteriol.">
        <title>Complete genome sequence of a thermophilic methanogen, Methanocella conradii HZ254, isolated from Chinese rice field soil.</title>
        <authorList>
            <person name="Lu Z."/>
            <person name="Lu Y."/>
        </authorList>
    </citation>
    <scope>NUCLEOTIDE SEQUENCE [LARGE SCALE GENOMIC DNA]</scope>
    <source>
        <strain evidence="4">DSM 24694 / JCM 17849 / CGMCC 1.5162 / HZ254</strain>
    </source>
</reference>
<evidence type="ECO:0000259" key="2">
    <source>
        <dbReference type="Pfam" id="PF03061"/>
    </source>
</evidence>